<dbReference type="EMBL" id="KZ679012">
    <property type="protein sequence ID" value="PSS16945.1"/>
    <property type="molecule type" value="Genomic_DNA"/>
</dbReference>
<protein>
    <submittedName>
        <fullName evidence="1">Uncharacterized protein</fullName>
    </submittedName>
</protein>
<evidence type="ECO:0000313" key="1">
    <source>
        <dbReference type="EMBL" id="PSS16945.1"/>
    </source>
</evidence>
<proteinExistence type="predicted"/>
<gene>
    <name evidence="1" type="ORF">M430DRAFT_250567</name>
</gene>
<dbReference type="Proteomes" id="UP000241818">
    <property type="component" value="Unassembled WGS sequence"/>
</dbReference>
<dbReference type="InParanoid" id="A0A2T3B0L2"/>
<name>A0A2T3B0L2_AMORE</name>
<accession>A0A2T3B0L2</accession>
<keyword evidence="2" id="KW-1185">Reference proteome</keyword>
<organism evidence="1 2">
    <name type="scientific">Amorphotheca resinae ATCC 22711</name>
    <dbReference type="NCBI Taxonomy" id="857342"/>
    <lineage>
        <taxon>Eukaryota</taxon>
        <taxon>Fungi</taxon>
        <taxon>Dikarya</taxon>
        <taxon>Ascomycota</taxon>
        <taxon>Pezizomycotina</taxon>
        <taxon>Leotiomycetes</taxon>
        <taxon>Helotiales</taxon>
        <taxon>Amorphothecaceae</taxon>
        <taxon>Amorphotheca</taxon>
    </lineage>
</organism>
<dbReference type="RefSeq" id="XP_024720453.1">
    <property type="nucleotide sequence ID" value="XM_024865184.1"/>
</dbReference>
<dbReference type="AlphaFoldDB" id="A0A2T3B0L2"/>
<sequence>MIRENSFARANPLQYRPVFSLRKPSVPCLIYRVDTDPSREPKTPCLLAETQCRNLMSPPCVLYSCSASLTSVILSSSSSLPYFALYLLSSLNCSSNPDNMSFIGARNCARSYKVHLPMAKCRVAITAIDA</sequence>
<evidence type="ECO:0000313" key="2">
    <source>
        <dbReference type="Proteomes" id="UP000241818"/>
    </source>
</evidence>
<dbReference type="GeneID" id="36573265"/>
<reference evidence="1 2" key="1">
    <citation type="journal article" date="2018" name="New Phytol.">
        <title>Comparative genomics and transcriptomics depict ericoid mycorrhizal fungi as versatile saprotrophs and plant mutualists.</title>
        <authorList>
            <person name="Martino E."/>
            <person name="Morin E."/>
            <person name="Grelet G.A."/>
            <person name="Kuo A."/>
            <person name="Kohler A."/>
            <person name="Daghino S."/>
            <person name="Barry K.W."/>
            <person name="Cichocki N."/>
            <person name="Clum A."/>
            <person name="Dockter R.B."/>
            <person name="Hainaut M."/>
            <person name="Kuo R.C."/>
            <person name="LaButti K."/>
            <person name="Lindahl B.D."/>
            <person name="Lindquist E.A."/>
            <person name="Lipzen A."/>
            <person name="Khouja H.R."/>
            <person name="Magnuson J."/>
            <person name="Murat C."/>
            <person name="Ohm R.A."/>
            <person name="Singer S.W."/>
            <person name="Spatafora J.W."/>
            <person name="Wang M."/>
            <person name="Veneault-Fourrey C."/>
            <person name="Henrissat B."/>
            <person name="Grigoriev I.V."/>
            <person name="Martin F.M."/>
            <person name="Perotto S."/>
        </authorList>
    </citation>
    <scope>NUCLEOTIDE SEQUENCE [LARGE SCALE GENOMIC DNA]</scope>
    <source>
        <strain evidence="1 2">ATCC 22711</strain>
    </source>
</reference>